<gene>
    <name evidence="1" type="ORF">AFUS01_LOCUS31774</name>
</gene>
<evidence type="ECO:0000313" key="2">
    <source>
        <dbReference type="Proteomes" id="UP000708208"/>
    </source>
</evidence>
<comment type="caution">
    <text evidence="1">The sequence shown here is derived from an EMBL/GenBank/DDBJ whole genome shotgun (WGS) entry which is preliminary data.</text>
</comment>
<sequence>KTKHRIVLRICQNWATLYSNLGPGSVNNVNVEQEIPTMHEDHGGQSQVVTAQQAKKTFHFAPKMREVC</sequence>
<dbReference type="AlphaFoldDB" id="A0A8J2KWX1"/>
<feature type="non-terminal residue" evidence="1">
    <location>
        <position position="1"/>
    </location>
</feature>
<organism evidence="1 2">
    <name type="scientific">Allacma fusca</name>
    <dbReference type="NCBI Taxonomy" id="39272"/>
    <lineage>
        <taxon>Eukaryota</taxon>
        <taxon>Metazoa</taxon>
        <taxon>Ecdysozoa</taxon>
        <taxon>Arthropoda</taxon>
        <taxon>Hexapoda</taxon>
        <taxon>Collembola</taxon>
        <taxon>Symphypleona</taxon>
        <taxon>Sminthuridae</taxon>
        <taxon>Allacma</taxon>
    </lineage>
</organism>
<name>A0A8J2KWX1_9HEXA</name>
<accession>A0A8J2KWX1</accession>
<protein>
    <submittedName>
        <fullName evidence="1">Uncharacterized protein</fullName>
    </submittedName>
</protein>
<proteinExistence type="predicted"/>
<dbReference type="EMBL" id="CAJVCH010511156">
    <property type="protein sequence ID" value="CAG7821436.1"/>
    <property type="molecule type" value="Genomic_DNA"/>
</dbReference>
<dbReference type="Proteomes" id="UP000708208">
    <property type="component" value="Unassembled WGS sequence"/>
</dbReference>
<evidence type="ECO:0000313" key="1">
    <source>
        <dbReference type="EMBL" id="CAG7821436.1"/>
    </source>
</evidence>
<reference evidence="1" key="1">
    <citation type="submission" date="2021-06" db="EMBL/GenBank/DDBJ databases">
        <authorList>
            <person name="Hodson N. C."/>
            <person name="Mongue J. A."/>
            <person name="Jaron S. K."/>
        </authorList>
    </citation>
    <scope>NUCLEOTIDE SEQUENCE</scope>
</reference>
<keyword evidence="2" id="KW-1185">Reference proteome</keyword>